<sequence length="168" mass="17935">MIGVRMGLVLSRVAPQARPAASRGPSRIGADARLTPAVSVPSARPWHESGMTRTRALAFALLLALPLAGGVVTFGAHADDHRYSDDDDHVRAREAVRSGAALPLAEILAALAPRFGGKVIEVELEREDGRPVYELTLVGADGVVREILVDAKTAQVLELEIDDDRDDD</sequence>
<dbReference type="EMBL" id="BMMF01000004">
    <property type="protein sequence ID" value="GGK29757.1"/>
    <property type="molecule type" value="Genomic_DNA"/>
</dbReference>
<evidence type="ECO:0000313" key="4">
    <source>
        <dbReference type="Proteomes" id="UP000600449"/>
    </source>
</evidence>
<dbReference type="Proteomes" id="UP000600449">
    <property type="component" value="Unassembled WGS sequence"/>
</dbReference>
<reference evidence="3 4" key="1">
    <citation type="journal article" date="2014" name="Int. J. Syst. Evol. Microbiol.">
        <title>Complete genome sequence of Corynebacterium casei LMG S-19264T (=DSM 44701T), isolated from a smear-ripened cheese.</title>
        <authorList>
            <consortium name="US DOE Joint Genome Institute (JGI-PGF)"/>
            <person name="Walter F."/>
            <person name="Albersmeier A."/>
            <person name="Kalinowski J."/>
            <person name="Ruckert C."/>
        </authorList>
    </citation>
    <scope>NUCLEOTIDE SEQUENCE [LARGE SCALE GENOMIC DNA]</scope>
    <source>
        <strain evidence="3 4">CGMCC 1.9161</strain>
    </source>
</reference>
<feature type="transmembrane region" description="Helical" evidence="1">
    <location>
        <begin position="56"/>
        <end position="76"/>
    </location>
</feature>
<evidence type="ECO:0000256" key="1">
    <source>
        <dbReference type="SAM" id="Phobius"/>
    </source>
</evidence>
<keyword evidence="1" id="KW-0812">Transmembrane</keyword>
<gene>
    <name evidence="3" type="ORF">GCM10011322_15240</name>
</gene>
<comment type="caution">
    <text evidence="3">The sequence shown here is derived from an EMBL/GenBank/DDBJ whole genome shotgun (WGS) entry which is preliminary data.</text>
</comment>
<keyword evidence="4" id="KW-1185">Reference proteome</keyword>
<keyword evidence="1" id="KW-0472">Membrane</keyword>
<dbReference type="Pfam" id="PF03413">
    <property type="entry name" value="PepSY"/>
    <property type="match status" value="1"/>
</dbReference>
<dbReference type="AlphaFoldDB" id="A0A917Q6D6"/>
<accession>A0A917Q6D6</accession>
<name>A0A917Q6D6_9HYPH</name>
<protein>
    <recommendedName>
        <fullName evidence="2">PepSY domain-containing protein</fullName>
    </recommendedName>
</protein>
<keyword evidence="1" id="KW-1133">Transmembrane helix</keyword>
<feature type="domain" description="PepSY" evidence="2">
    <location>
        <begin position="102"/>
        <end position="159"/>
    </location>
</feature>
<evidence type="ECO:0000259" key="2">
    <source>
        <dbReference type="Pfam" id="PF03413"/>
    </source>
</evidence>
<dbReference type="InterPro" id="IPR025711">
    <property type="entry name" value="PepSY"/>
</dbReference>
<dbReference type="Gene3D" id="3.10.450.40">
    <property type="match status" value="1"/>
</dbReference>
<evidence type="ECO:0000313" key="3">
    <source>
        <dbReference type="EMBL" id="GGK29757.1"/>
    </source>
</evidence>
<proteinExistence type="predicted"/>
<organism evidence="3 4">
    <name type="scientific">Salinarimonas ramus</name>
    <dbReference type="NCBI Taxonomy" id="690164"/>
    <lineage>
        <taxon>Bacteria</taxon>
        <taxon>Pseudomonadati</taxon>
        <taxon>Pseudomonadota</taxon>
        <taxon>Alphaproteobacteria</taxon>
        <taxon>Hyphomicrobiales</taxon>
        <taxon>Salinarimonadaceae</taxon>
        <taxon>Salinarimonas</taxon>
    </lineage>
</organism>